<accession>A0A420XFX1</accession>
<sequence>MKNCKEITQLVSLSNEQKLALGQRCEISIHTLFCPYCRAFKKNNAQIRQLMQQFKQKEEE</sequence>
<dbReference type="OrthoDB" id="8374021at2"/>
<proteinExistence type="predicted"/>
<dbReference type="Proteomes" id="UP000280099">
    <property type="component" value="Unassembled WGS sequence"/>
</dbReference>
<name>A0A420XFX1_9PAST</name>
<comment type="caution">
    <text evidence="1">The sequence shown here is derived from an EMBL/GenBank/DDBJ whole genome shotgun (WGS) entry which is preliminary data.</text>
</comment>
<organism evidence="1 2">
    <name type="scientific">Otariodibacter oris</name>
    <dbReference type="NCBI Taxonomy" id="1032623"/>
    <lineage>
        <taxon>Bacteria</taxon>
        <taxon>Pseudomonadati</taxon>
        <taxon>Pseudomonadota</taxon>
        <taxon>Gammaproteobacteria</taxon>
        <taxon>Pasteurellales</taxon>
        <taxon>Pasteurellaceae</taxon>
        <taxon>Otariodibacter</taxon>
    </lineage>
</organism>
<dbReference type="RefSeq" id="WP_121123795.1">
    <property type="nucleotide sequence ID" value="NZ_CP016604.1"/>
</dbReference>
<dbReference type="AlphaFoldDB" id="A0A420XFX1"/>
<dbReference type="EMBL" id="RBJC01000008">
    <property type="protein sequence ID" value="RKR71269.1"/>
    <property type="molecule type" value="Genomic_DNA"/>
</dbReference>
<evidence type="ECO:0000313" key="1">
    <source>
        <dbReference type="EMBL" id="RKR71269.1"/>
    </source>
</evidence>
<gene>
    <name evidence="1" type="ORF">DES31_1605</name>
</gene>
<reference evidence="1 2" key="1">
    <citation type="submission" date="2018-10" db="EMBL/GenBank/DDBJ databases">
        <title>Genomic Encyclopedia of Type Strains, Phase IV (KMG-IV): sequencing the most valuable type-strain genomes for metagenomic binning, comparative biology and taxonomic classification.</title>
        <authorList>
            <person name="Goeker M."/>
        </authorList>
    </citation>
    <scope>NUCLEOTIDE SEQUENCE [LARGE SCALE GENOMIC DNA]</scope>
    <source>
        <strain evidence="1 2">DSM 23800</strain>
    </source>
</reference>
<protein>
    <recommendedName>
        <fullName evidence="3">Zinc finger protein</fullName>
    </recommendedName>
</protein>
<keyword evidence="2" id="KW-1185">Reference proteome</keyword>
<evidence type="ECO:0000313" key="2">
    <source>
        <dbReference type="Proteomes" id="UP000280099"/>
    </source>
</evidence>
<evidence type="ECO:0008006" key="3">
    <source>
        <dbReference type="Google" id="ProtNLM"/>
    </source>
</evidence>